<keyword evidence="2 11" id="KW-0723">Serine/threonine-protein kinase</keyword>
<evidence type="ECO:0000256" key="5">
    <source>
        <dbReference type="ARBA" id="ARBA00022777"/>
    </source>
</evidence>
<dbReference type="PROSITE" id="PS50011">
    <property type="entry name" value="PROTEIN_KINASE_DOM"/>
    <property type="match status" value="1"/>
</dbReference>
<dbReference type="SMART" id="SM00220">
    <property type="entry name" value="S_TKc"/>
    <property type="match status" value="1"/>
</dbReference>
<dbReference type="SUPFAM" id="SSF48452">
    <property type="entry name" value="TPR-like"/>
    <property type="match status" value="1"/>
</dbReference>
<comment type="catalytic activity">
    <reaction evidence="7">
        <text>L-threonyl-[protein] + ATP = O-phospho-L-threonyl-[protein] + ADP + H(+)</text>
        <dbReference type="Rhea" id="RHEA:46608"/>
        <dbReference type="Rhea" id="RHEA-COMP:11060"/>
        <dbReference type="Rhea" id="RHEA-COMP:11605"/>
        <dbReference type="ChEBI" id="CHEBI:15378"/>
        <dbReference type="ChEBI" id="CHEBI:30013"/>
        <dbReference type="ChEBI" id="CHEBI:30616"/>
        <dbReference type="ChEBI" id="CHEBI:61977"/>
        <dbReference type="ChEBI" id="CHEBI:456216"/>
        <dbReference type="EC" id="2.7.11.1"/>
    </reaction>
</comment>
<evidence type="ECO:0000313" key="11">
    <source>
        <dbReference type="EMBL" id="BAY59898.1"/>
    </source>
</evidence>
<dbReference type="SMART" id="SM00028">
    <property type="entry name" value="TPR"/>
    <property type="match status" value="5"/>
</dbReference>
<keyword evidence="6" id="KW-0067">ATP-binding</keyword>
<dbReference type="AlphaFoldDB" id="A0A1Z4JTD0"/>
<reference evidence="11 12" key="1">
    <citation type="submission" date="2017-06" db="EMBL/GenBank/DDBJ databases">
        <title>Genome sequencing of cyanobaciteial culture collection at National Institute for Environmental Studies (NIES).</title>
        <authorList>
            <person name="Hirose Y."/>
            <person name="Shimura Y."/>
            <person name="Fujisawa T."/>
            <person name="Nakamura Y."/>
            <person name="Kawachi M."/>
        </authorList>
    </citation>
    <scope>NUCLEOTIDE SEQUENCE [LARGE SCALE GENOMIC DNA]</scope>
    <source>
        <strain evidence="11 12">NIES-2135</strain>
        <plasmid evidence="12">Plasmid Plasmid2 dna</plasmid>
    </source>
</reference>
<keyword evidence="4" id="KW-0547">Nucleotide-binding</keyword>
<dbReference type="Gene3D" id="1.25.40.10">
    <property type="entry name" value="Tetratricopeptide repeat domain"/>
    <property type="match status" value="1"/>
</dbReference>
<proteinExistence type="predicted"/>
<dbReference type="InterPro" id="IPR011990">
    <property type="entry name" value="TPR-like_helical_dom_sf"/>
</dbReference>
<dbReference type="InterPro" id="IPR019734">
    <property type="entry name" value="TPR_rpt"/>
</dbReference>
<geneLocation type="plasmid" evidence="11">
    <name>plasmid2</name>
</geneLocation>
<dbReference type="Gene3D" id="1.10.510.10">
    <property type="entry name" value="Transferase(Phosphotransferase) domain 1"/>
    <property type="match status" value="1"/>
</dbReference>
<organism evidence="11 12">
    <name type="scientific">Leptolyngbya boryana NIES-2135</name>
    <dbReference type="NCBI Taxonomy" id="1973484"/>
    <lineage>
        <taxon>Bacteria</taxon>
        <taxon>Bacillati</taxon>
        <taxon>Cyanobacteriota</taxon>
        <taxon>Cyanophyceae</taxon>
        <taxon>Leptolyngbyales</taxon>
        <taxon>Leptolyngbyaceae</taxon>
        <taxon>Leptolyngbya group</taxon>
        <taxon>Leptolyngbya</taxon>
    </lineage>
</organism>
<feature type="repeat" description="TPR" evidence="9">
    <location>
        <begin position="479"/>
        <end position="512"/>
    </location>
</feature>
<accession>A0A1Z4JTD0</accession>
<dbReference type="SUPFAM" id="SSF56112">
    <property type="entry name" value="Protein kinase-like (PK-like)"/>
    <property type="match status" value="1"/>
</dbReference>
<dbReference type="Pfam" id="PF13424">
    <property type="entry name" value="TPR_12"/>
    <property type="match status" value="1"/>
</dbReference>
<dbReference type="GO" id="GO:0005524">
    <property type="term" value="F:ATP binding"/>
    <property type="evidence" value="ECO:0007669"/>
    <property type="project" value="UniProtKB-KW"/>
</dbReference>
<evidence type="ECO:0000256" key="7">
    <source>
        <dbReference type="ARBA" id="ARBA00047899"/>
    </source>
</evidence>
<evidence type="ECO:0000259" key="10">
    <source>
        <dbReference type="PROSITE" id="PS50011"/>
    </source>
</evidence>
<name>A0A1Z4JTD0_LEPBY</name>
<keyword evidence="3" id="KW-0808">Transferase</keyword>
<dbReference type="EC" id="2.7.11.1" evidence="1"/>
<evidence type="ECO:0000256" key="1">
    <source>
        <dbReference type="ARBA" id="ARBA00012513"/>
    </source>
</evidence>
<dbReference type="PROSITE" id="PS50005">
    <property type="entry name" value="TPR"/>
    <property type="match status" value="3"/>
</dbReference>
<keyword evidence="9" id="KW-0802">TPR repeat</keyword>
<feature type="domain" description="Protein kinase" evidence="10">
    <location>
        <begin position="34"/>
        <end position="296"/>
    </location>
</feature>
<dbReference type="NCBIfam" id="NF045510">
    <property type="entry name" value="4Cys_prefix_kin"/>
    <property type="match status" value="1"/>
</dbReference>
<gene>
    <name evidence="11" type="ORF">NIES2135_67750</name>
</gene>
<evidence type="ECO:0000256" key="2">
    <source>
        <dbReference type="ARBA" id="ARBA00022527"/>
    </source>
</evidence>
<evidence type="ECO:0000256" key="6">
    <source>
        <dbReference type="ARBA" id="ARBA00022840"/>
    </source>
</evidence>
<dbReference type="InterPro" id="IPR011009">
    <property type="entry name" value="Kinase-like_dom_sf"/>
</dbReference>
<protein>
    <recommendedName>
        <fullName evidence="1">non-specific serine/threonine protein kinase</fullName>
        <ecNumber evidence="1">2.7.11.1</ecNumber>
    </recommendedName>
</protein>
<feature type="repeat" description="TPR" evidence="9">
    <location>
        <begin position="373"/>
        <end position="406"/>
    </location>
</feature>
<evidence type="ECO:0000313" key="12">
    <source>
        <dbReference type="Proteomes" id="UP000217895"/>
    </source>
</evidence>
<dbReference type="PROSITE" id="PS00108">
    <property type="entry name" value="PROTEIN_KINASE_ST"/>
    <property type="match status" value="1"/>
</dbReference>
<dbReference type="PANTHER" id="PTHR24363">
    <property type="entry name" value="SERINE/THREONINE PROTEIN KINASE"/>
    <property type="match status" value="1"/>
</dbReference>
<evidence type="ECO:0000256" key="8">
    <source>
        <dbReference type="ARBA" id="ARBA00048679"/>
    </source>
</evidence>
<dbReference type="InterPro" id="IPR000719">
    <property type="entry name" value="Prot_kinase_dom"/>
</dbReference>
<dbReference type="CDD" id="cd14014">
    <property type="entry name" value="STKc_PknB_like"/>
    <property type="match status" value="1"/>
</dbReference>
<evidence type="ECO:0000256" key="3">
    <source>
        <dbReference type="ARBA" id="ARBA00022679"/>
    </source>
</evidence>
<sequence length="561" mass="63833">MYCINPACPERQQSGAIRDYCPACGTLLILESKYQVIQRITQTPQTEVFKVNVLDQDEQKILKVLETTDAKQLELFEREYAVLSWLDHPNIPKVDINDYFVVNTPAGRSLHCLVLEKIKGETLEQWVAQNGRTSESIALKWMRQLCAPENLQDLPGVLTYLHSHNLIHRDLKLSNLILQPNGELALIDFGGVRELGQTDAISSNHPTIITSPGYSPPEQVNGQATMTSDFYALGRSWVSLLTGRNPIDLIDSQTNQLRWRHHAPQVSKPFADWLDAMMSASPYQRPQSTTEIYTYLTEKLPQQIRVSRRINSWWFKVSIASISASLVFGIGWGVSLWISNDYLRKGAENLRTEQYQSARTDFEIALKWNDRSAIAHNNLALSCYYLGDDECAIAHYTRAIALSPDYWEAYYNLGSIYDRQERYDLASAQYMKAANGSPETKAQAINNLARLKNRQQQYIEAVSLVQSVIQLTQAEQTLSSLHKNLGWALFRLNRFEEAQTALERALSLDGSRIDTYCLLAFVKQARKLESDAEVKTCLFSATKSPLPEVKEWRIQLAKRGF</sequence>
<dbReference type="GO" id="GO:0004674">
    <property type="term" value="F:protein serine/threonine kinase activity"/>
    <property type="evidence" value="ECO:0007669"/>
    <property type="project" value="UniProtKB-KW"/>
</dbReference>
<keyword evidence="11" id="KW-0614">Plasmid</keyword>
<evidence type="ECO:0000256" key="9">
    <source>
        <dbReference type="PROSITE-ProRule" id="PRU00339"/>
    </source>
</evidence>
<feature type="repeat" description="TPR" evidence="9">
    <location>
        <begin position="407"/>
        <end position="440"/>
    </location>
</feature>
<dbReference type="PANTHER" id="PTHR24363:SF0">
    <property type="entry name" value="SERINE_THREONINE KINASE LIKE DOMAIN CONTAINING 1"/>
    <property type="match status" value="1"/>
</dbReference>
<evidence type="ECO:0000256" key="4">
    <source>
        <dbReference type="ARBA" id="ARBA00022741"/>
    </source>
</evidence>
<dbReference type="InterPro" id="IPR008271">
    <property type="entry name" value="Ser/Thr_kinase_AS"/>
</dbReference>
<dbReference type="EMBL" id="AP018205">
    <property type="protein sequence ID" value="BAY59898.1"/>
    <property type="molecule type" value="Genomic_DNA"/>
</dbReference>
<keyword evidence="5 11" id="KW-0418">Kinase</keyword>
<dbReference type="Pfam" id="PF13414">
    <property type="entry name" value="TPR_11"/>
    <property type="match status" value="1"/>
</dbReference>
<dbReference type="Pfam" id="PF00069">
    <property type="entry name" value="Pkinase"/>
    <property type="match status" value="1"/>
</dbReference>
<dbReference type="Proteomes" id="UP000217895">
    <property type="component" value="Plasmid Plasmid2 dna"/>
</dbReference>
<comment type="catalytic activity">
    <reaction evidence="8">
        <text>L-seryl-[protein] + ATP = O-phospho-L-seryl-[protein] + ADP + H(+)</text>
        <dbReference type="Rhea" id="RHEA:17989"/>
        <dbReference type="Rhea" id="RHEA-COMP:9863"/>
        <dbReference type="Rhea" id="RHEA-COMP:11604"/>
        <dbReference type="ChEBI" id="CHEBI:15378"/>
        <dbReference type="ChEBI" id="CHEBI:29999"/>
        <dbReference type="ChEBI" id="CHEBI:30616"/>
        <dbReference type="ChEBI" id="CHEBI:83421"/>
        <dbReference type="ChEBI" id="CHEBI:456216"/>
        <dbReference type="EC" id="2.7.11.1"/>
    </reaction>
</comment>
<keyword evidence="12" id="KW-1185">Reference proteome</keyword>